<evidence type="ECO:0000256" key="7">
    <source>
        <dbReference type="ARBA" id="ARBA00023136"/>
    </source>
</evidence>
<feature type="transmembrane region" description="Helical" evidence="8">
    <location>
        <begin position="586"/>
        <end position="609"/>
    </location>
</feature>
<evidence type="ECO:0000256" key="9">
    <source>
        <dbReference type="SAM" id="SignalP"/>
    </source>
</evidence>
<evidence type="ECO:0000259" key="10">
    <source>
        <dbReference type="PROSITE" id="PS50836"/>
    </source>
</evidence>
<feature type="transmembrane region" description="Helical" evidence="8">
    <location>
        <begin position="456"/>
        <end position="476"/>
    </location>
</feature>
<dbReference type="SMART" id="SM00664">
    <property type="entry name" value="DoH"/>
    <property type="match status" value="2"/>
</dbReference>
<dbReference type="Pfam" id="PF03188">
    <property type="entry name" value="Cytochrom_B561"/>
    <property type="match status" value="1"/>
</dbReference>
<proteinExistence type="predicted"/>
<gene>
    <name evidence="12" type="ORF">PLOB_00002591</name>
</gene>
<evidence type="ECO:0000313" key="13">
    <source>
        <dbReference type="Proteomes" id="UP001159405"/>
    </source>
</evidence>
<dbReference type="InterPro" id="IPR006593">
    <property type="entry name" value="Cyt_b561/ferric_Rdtase_TM"/>
</dbReference>
<dbReference type="CDD" id="cd09628">
    <property type="entry name" value="DOMON_SDR_2_like"/>
    <property type="match status" value="1"/>
</dbReference>
<name>A0ABN8N9Q1_9CNID</name>
<reference evidence="12 13" key="1">
    <citation type="submission" date="2022-05" db="EMBL/GenBank/DDBJ databases">
        <authorList>
            <consortium name="Genoscope - CEA"/>
            <person name="William W."/>
        </authorList>
    </citation>
    <scope>NUCLEOTIDE SEQUENCE [LARGE SCALE GENOMIC DNA]</scope>
</reference>
<feature type="domain" description="Cytochrome b561" evidence="11">
    <location>
        <begin position="336"/>
        <end position="545"/>
    </location>
</feature>
<keyword evidence="3 8" id="KW-0812">Transmembrane</keyword>
<dbReference type="PROSITE" id="PS50836">
    <property type="entry name" value="DOMON"/>
    <property type="match status" value="2"/>
</dbReference>
<dbReference type="EMBL" id="CALNXK010000011">
    <property type="protein sequence ID" value="CAH3043682.1"/>
    <property type="molecule type" value="Genomic_DNA"/>
</dbReference>
<feature type="non-terminal residue" evidence="12">
    <location>
        <position position="1"/>
    </location>
</feature>
<keyword evidence="13" id="KW-1185">Reference proteome</keyword>
<feature type="transmembrane region" description="Helical" evidence="8">
    <location>
        <begin position="371"/>
        <end position="391"/>
    </location>
</feature>
<organism evidence="12 13">
    <name type="scientific">Porites lobata</name>
    <dbReference type="NCBI Taxonomy" id="104759"/>
    <lineage>
        <taxon>Eukaryota</taxon>
        <taxon>Metazoa</taxon>
        <taxon>Cnidaria</taxon>
        <taxon>Anthozoa</taxon>
        <taxon>Hexacorallia</taxon>
        <taxon>Scleractinia</taxon>
        <taxon>Fungiina</taxon>
        <taxon>Poritidae</taxon>
        <taxon>Porites</taxon>
    </lineage>
</organism>
<evidence type="ECO:0000256" key="2">
    <source>
        <dbReference type="ARBA" id="ARBA00022448"/>
    </source>
</evidence>
<keyword evidence="7 8" id="KW-0472">Membrane</keyword>
<comment type="subcellular location">
    <subcellularLocation>
        <location evidence="1">Membrane</location>
    </subcellularLocation>
</comment>
<protein>
    <recommendedName>
        <fullName evidence="14">DOMON domain-containing protein</fullName>
    </recommendedName>
</protein>
<dbReference type="PANTHER" id="PTHR23130">
    <property type="entry name" value="CYTOCHROME B561 AND DOMON DOMAIN-CONTAINING PROTEIN"/>
    <property type="match status" value="1"/>
</dbReference>
<feature type="transmembrane region" description="Helical" evidence="8">
    <location>
        <begin position="521"/>
        <end position="543"/>
    </location>
</feature>
<dbReference type="PANTHER" id="PTHR23130:SF171">
    <property type="entry name" value="OS01G0895300 PROTEIN"/>
    <property type="match status" value="1"/>
</dbReference>
<comment type="caution">
    <text evidence="12">The sequence shown here is derived from an EMBL/GenBank/DDBJ whole genome shotgun (WGS) entry which is preliminary data.</text>
</comment>
<feature type="signal peptide" evidence="9">
    <location>
        <begin position="1"/>
        <end position="17"/>
    </location>
</feature>
<dbReference type="Gene3D" id="1.20.120.1770">
    <property type="match status" value="1"/>
</dbReference>
<feature type="domain" description="DOMON" evidence="10">
    <location>
        <begin position="221"/>
        <end position="334"/>
    </location>
</feature>
<evidence type="ECO:0000256" key="4">
    <source>
        <dbReference type="ARBA" id="ARBA00022729"/>
    </source>
</evidence>
<dbReference type="PROSITE" id="PS50939">
    <property type="entry name" value="CYTOCHROME_B561"/>
    <property type="match status" value="1"/>
</dbReference>
<evidence type="ECO:0000256" key="5">
    <source>
        <dbReference type="ARBA" id="ARBA00022982"/>
    </source>
</evidence>
<evidence type="ECO:0000256" key="1">
    <source>
        <dbReference type="ARBA" id="ARBA00004370"/>
    </source>
</evidence>
<evidence type="ECO:0000313" key="12">
    <source>
        <dbReference type="EMBL" id="CAH3043682.1"/>
    </source>
</evidence>
<evidence type="ECO:0000256" key="3">
    <source>
        <dbReference type="ARBA" id="ARBA00022692"/>
    </source>
</evidence>
<feature type="domain" description="DOMON" evidence="10">
    <location>
        <begin position="44"/>
        <end position="158"/>
    </location>
</feature>
<sequence length="610" mass="66519">NLWSSILLLSLSSKLCALTFTTEGCGETKGCYASPASCTSSENCDFLVTYNATNSTHVEFELSGKGDWIAVGFSDDRLMANTDILMCVNDQARSGHYYATGRSTPSRTNPTPAAIQFIEQADENNIVKCRVSRDVNPVPAIANFNDLSQDVFLLAAYGNRDGSSLQQHSRREASPQKVIVTQANSTVTNRSQAPQVNPSTPASIMQQGSFRFPDNCPDADCDFLVTYQASGDNSVVFELRGRGNWAGVGFSGDNQMPDTDILICASETSLSGHYYASGRTRPTRTDPTPLAVEIAEQSFNGGVVSCRITREVNPGLANFRNLAEQQFLLGAIGGLSGATIGIHSDRRASASVIDVRSGADAAGNNAIEAMVLAHGILMTLAWLLFAFVGLFTARYMRQVWEPTKLLGEKAWFTVIRFIRRVHRTLMIITLLLTITGTIVIFVFIDGYSSSAEPHPSLGIVTIALALIQPIMAAFRPHPGEPKREIFNWCHRIVGIGALVMAIVTIDYGLATEKVGLGKEGFRAIIAFIIGIGLIIMFEFYLFITKINKEKRTFSSNNSRDIQMEPTGQQTVQEHPKMSIKEAMLRSLMFTLVVLLGAAVALTIILLMVLK</sequence>
<keyword evidence="4 9" id="KW-0732">Signal</keyword>
<evidence type="ECO:0008006" key="14">
    <source>
        <dbReference type="Google" id="ProtNLM"/>
    </source>
</evidence>
<feature type="transmembrane region" description="Helical" evidence="8">
    <location>
        <begin position="425"/>
        <end position="444"/>
    </location>
</feature>
<dbReference type="Proteomes" id="UP001159405">
    <property type="component" value="Unassembled WGS sequence"/>
</dbReference>
<keyword evidence="5" id="KW-0249">Electron transport</keyword>
<keyword evidence="6 8" id="KW-1133">Transmembrane helix</keyword>
<evidence type="ECO:0000256" key="8">
    <source>
        <dbReference type="SAM" id="Phobius"/>
    </source>
</evidence>
<evidence type="ECO:0000259" key="11">
    <source>
        <dbReference type="PROSITE" id="PS50939"/>
    </source>
</evidence>
<feature type="chain" id="PRO_5045674483" description="DOMON domain-containing protein" evidence="9">
    <location>
        <begin position="18"/>
        <end position="610"/>
    </location>
</feature>
<dbReference type="Pfam" id="PF03351">
    <property type="entry name" value="DOMON"/>
    <property type="match status" value="2"/>
</dbReference>
<dbReference type="SMART" id="SM00665">
    <property type="entry name" value="B561"/>
    <property type="match status" value="1"/>
</dbReference>
<dbReference type="CDD" id="cd08760">
    <property type="entry name" value="Cyt_b561_FRRS1_like"/>
    <property type="match status" value="1"/>
</dbReference>
<feature type="transmembrane region" description="Helical" evidence="8">
    <location>
        <begin position="488"/>
        <end position="509"/>
    </location>
</feature>
<keyword evidence="2" id="KW-0813">Transport</keyword>
<evidence type="ECO:0000256" key="6">
    <source>
        <dbReference type="ARBA" id="ARBA00022989"/>
    </source>
</evidence>
<dbReference type="InterPro" id="IPR005018">
    <property type="entry name" value="DOMON_domain"/>
</dbReference>
<accession>A0ABN8N9Q1</accession>